<dbReference type="Pfam" id="PF21948">
    <property type="entry name" value="LplA-B_cat"/>
    <property type="match status" value="1"/>
</dbReference>
<dbReference type="Gene3D" id="3.30.930.10">
    <property type="entry name" value="Bira Bifunctional Protein, Domain 2"/>
    <property type="match status" value="1"/>
</dbReference>
<dbReference type="AlphaFoldDB" id="A0A382H015"/>
<dbReference type="EMBL" id="UINC01058399">
    <property type="protein sequence ID" value="SVB80620.1"/>
    <property type="molecule type" value="Genomic_DNA"/>
</dbReference>
<gene>
    <name evidence="2" type="ORF">METZ01_LOCUS233474</name>
</gene>
<dbReference type="PROSITE" id="PS51733">
    <property type="entry name" value="BPL_LPL_CATALYTIC"/>
    <property type="match status" value="1"/>
</dbReference>
<protein>
    <recommendedName>
        <fullName evidence="1">BPL/LPL catalytic domain-containing protein</fullName>
    </recommendedName>
</protein>
<name>A0A382H015_9ZZZZ</name>
<organism evidence="2">
    <name type="scientific">marine metagenome</name>
    <dbReference type="NCBI Taxonomy" id="408172"/>
    <lineage>
        <taxon>unclassified sequences</taxon>
        <taxon>metagenomes</taxon>
        <taxon>ecological metagenomes</taxon>
    </lineage>
</organism>
<dbReference type="InterPro" id="IPR050664">
    <property type="entry name" value="Octanoyltrans_LipM/LipL"/>
</dbReference>
<dbReference type="SUPFAM" id="SSF55681">
    <property type="entry name" value="Class II aaRS and biotin synthetases"/>
    <property type="match status" value="1"/>
</dbReference>
<dbReference type="PANTHER" id="PTHR43679:SF2">
    <property type="entry name" value="OCTANOYL-[GCVH]:PROTEIN N-OCTANOYLTRANSFERASE"/>
    <property type="match status" value="1"/>
</dbReference>
<feature type="non-terminal residue" evidence="2">
    <location>
        <position position="1"/>
    </location>
</feature>
<dbReference type="PANTHER" id="PTHR43679">
    <property type="entry name" value="OCTANOYLTRANSFERASE LIPM-RELATED"/>
    <property type="match status" value="1"/>
</dbReference>
<dbReference type="InterPro" id="IPR004143">
    <property type="entry name" value="BPL_LPL_catalytic"/>
</dbReference>
<evidence type="ECO:0000259" key="1">
    <source>
        <dbReference type="PROSITE" id="PS51733"/>
    </source>
</evidence>
<reference evidence="2" key="1">
    <citation type="submission" date="2018-05" db="EMBL/GenBank/DDBJ databases">
        <authorList>
            <person name="Lanie J.A."/>
            <person name="Ng W.-L."/>
            <person name="Kazmierczak K.M."/>
            <person name="Andrzejewski T.M."/>
            <person name="Davidsen T.M."/>
            <person name="Wayne K.J."/>
            <person name="Tettelin H."/>
            <person name="Glass J.I."/>
            <person name="Rusch D."/>
            <person name="Podicherti R."/>
            <person name="Tsui H.-C.T."/>
            <person name="Winkler M.E."/>
        </authorList>
    </citation>
    <scope>NUCLEOTIDE SEQUENCE</scope>
</reference>
<sequence length="150" mass="16701">AYKIIAEALLEGLKEMGLFNAVLASRQRVYKSRNPCHSPSCLSSINHLEIEVYGAKLVGSAQRRTKGAFLQHGSILLDLDRTLLNSLFKYSTADNRYRSMDILNNKVVTLPECLGKKVTRNEVSQALKSGFSRVLQGNWVPGCLNSFELV</sequence>
<proteinExistence type="predicted"/>
<feature type="domain" description="BPL/LPL catalytic" evidence="1">
    <location>
        <begin position="1"/>
        <end position="139"/>
    </location>
</feature>
<accession>A0A382H015</accession>
<dbReference type="InterPro" id="IPR045864">
    <property type="entry name" value="aa-tRNA-synth_II/BPL/LPL"/>
</dbReference>
<evidence type="ECO:0000313" key="2">
    <source>
        <dbReference type="EMBL" id="SVB80620.1"/>
    </source>
</evidence>